<dbReference type="InterPro" id="IPR016137">
    <property type="entry name" value="RGS"/>
</dbReference>
<proteinExistence type="predicted"/>
<feature type="region of interest" description="Disordered" evidence="1">
    <location>
        <begin position="1"/>
        <end position="25"/>
    </location>
</feature>
<feature type="transmembrane region" description="Helical" evidence="2">
    <location>
        <begin position="142"/>
        <end position="163"/>
    </location>
</feature>
<feature type="transmembrane region" description="Helical" evidence="2">
    <location>
        <begin position="453"/>
        <end position="474"/>
    </location>
</feature>
<gene>
    <name evidence="4" type="ORF">C9374_003557</name>
</gene>
<feature type="transmembrane region" description="Helical" evidence="2">
    <location>
        <begin position="559"/>
        <end position="582"/>
    </location>
</feature>
<evidence type="ECO:0000256" key="1">
    <source>
        <dbReference type="SAM" id="MobiDB-lite"/>
    </source>
</evidence>
<keyword evidence="2" id="KW-0472">Membrane</keyword>
<feature type="domain" description="RGS" evidence="3">
    <location>
        <begin position="662"/>
        <end position="722"/>
    </location>
</feature>
<evidence type="ECO:0000313" key="5">
    <source>
        <dbReference type="Proteomes" id="UP000816034"/>
    </source>
</evidence>
<feature type="compositionally biased region" description="Basic and acidic residues" evidence="1">
    <location>
        <begin position="1"/>
        <end position="21"/>
    </location>
</feature>
<name>A0AA88H3D5_NAELO</name>
<dbReference type="Proteomes" id="UP000816034">
    <property type="component" value="Unassembled WGS sequence"/>
</dbReference>
<dbReference type="SUPFAM" id="SSF48097">
    <property type="entry name" value="Regulator of G-protein signaling, RGS"/>
    <property type="match status" value="1"/>
</dbReference>
<feature type="transmembrane region" description="Helical" evidence="2">
    <location>
        <begin position="244"/>
        <end position="270"/>
    </location>
</feature>
<accession>A0AA88H3D5</accession>
<dbReference type="InterPro" id="IPR044926">
    <property type="entry name" value="RGS_subdomain_2"/>
</dbReference>
<comment type="caution">
    <text evidence="4">The sequence shown here is derived from an EMBL/GenBank/DDBJ whole genome shotgun (WGS) entry which is preliminary data.</text>
</comment>
<dbReference type="PROSITE" id="PS50132">
    <property type="entry name" value="RGS"/>
    <property type="match status" value="1"/>
</dbReference>
<feature type="transmembrane region" description="Helical" evidence="2">
    <location>
        <begin position="497"/>
        <end position="526"/>
    </location>
</feature>
<keyword evidence="2" id="KW-0812">Transmembrane</keyword>
<evidence type="ECO:0000256" key="2">
    <source>
        <dbReference type="SAM" id="Phobius"/>
    </source>
</evidence>
<keyword evidence="5" id="KW-1185">Reference proteome</keyword>
<dbReference type="GeneID" id="68096012"/>
<dbReference type="Gene3D" id="1.10.167.10">
    <property type="entry name" value="Regulator of G-protein Signalling 4, domain 2"/>
    <property type="match status" value="1"/>
</dbReference>
<feature type="transmembrane region" description="Helical" evidence="2">
    <location>
        <begin position="588"/>
        <end position="610"/>
    </location>
</feature>
<dbReference type="EMBL" id="PYSW02000001">
    <property type="protein sequence ID" value="KAG2393793.1"/>
    <property type="molecule type" value="Genomic_DNA"/>
</dbReference>
<dbReference type="RefSeq" id="XP_044555687.1">
    <property type="nucleotide sequence ID" value="XM_044693098.1"/>
</dbReference>
<reference evidence="4 5" key="1">
    <citation type="journal article" date="2018" name="BMC Genomics">
        <title>The genome of Naegleria lovaniensis, the basis for a comparative approach to unravel pathogenicity factors of the human pathogenic amoeba N. fowleri.</title>
        <authorList>
            <person name="Liechti N."/>
            <person name="Schurch N."/>
            <person name="Bruggmann R."/>
            <person name="Wittwer M."/>
        </authorList>
    </citation>
    <scope>NUCLEOTIDE SEQUENCE [LARGE SCALE GENOMIC DNA]</scope>
    <source>
        <strain evidence="4 5">ATCC 30569</strain>
    </source>
</reference>
<dbReference type="InterPro" id="IPR036305">
    <property type="entry name" value="RGS_sf"/>
</dbReference>
<organism evidence="4 5">
    <name type="scientific">Naegleria lovaniensis</name>
    <name type="common">Amoeba</name>
    <dbReference type="NCBI Taxonomy" id="51637"/>
    <lineage>
        <taxon>Eukaryota</taxon>
        <taxon>Discoba</taxon>
        <taxon>Heterolobosea</taxon>
        <taxon>Tetramitia</taxon>
        <taxon>Eutetramitia</taxon>
        <taxon>Vahlkampfiidae</taxon>
        <taxon>Naegleria</taxon>
    </lineage>
</organism>
<evidence type="ECO:0000259" key="3">
    <source>
        <dbReference type="PROSITE" id="PS50132"/>
    </source>
</evidence>
<keyword evidence="2" id="KW-1133">Transmembrane helix</keyword>
<dbReference type="AlphaFoldDB" id="A0AA88H3D5"/>
<sequence>MERLHVKGMELKDGHDEPDRHDHHKNGMVSRMWTVLAWRKTLDFLGRKMWLASDMQGMDHNNNQHETSSSLHSTFTSNVINTINTINSNNNNTHSPLQPPADVLLYYYNASDFEFLVSNLTNNTQAAQGLIVLTASSTLQSWIIIPLRMMVIVMDVILFFGLVIFRNKEPVKSKFIPSMLLLFVNFIGNLQSIVDRIPVVKLLFQTYWNEYLLEKLANPLLDASLYFSEHLFEPYQLPRWFIDWAVFTNVYCYLVAYGLYTISILGVVIYNIQLSRFLLLTFLKERKDQFRNAMIAFKEKQLEKWKNVKMQKLQEKERQKNTETGGVNLSSLEKRKSVKSLSRASVSSLSSSSVDVTSQTHLVPTINLAAVQSVSSSTSTDSLPAVTPRSSMIYNTMQGTDEALTDDSFDTEDMVVDLTSDDDAVSTSLEEISKFGKGVKILKFLERYRLIDIGIYTMWLVIWWILVSIAIFTVSTDTTGAIFPKWNLIRGYCSGNAYLNVITFALIMFSVIFLVAMISWFFDLFVSIYKYVKRRKADQLNSVKTSNFLFYHFVETDPFVYRATFLMNMIFSFIGAVIALFFWNSTNFVGSLIIDLCFTLFVNFLGGCVANPGITVARALYDYVKTSSHRSKKTNSTQDQPSKSTTIKNLKELVHAPSSSDCLNYIIAHAKERELFYSHLREEFSSENLLFTEALTSLKKINDKFMRRKMMKLKEIVKLYLSESESVFEVNLPSVLVRNQLKPYFVVTKFMDEQNMSVNDLPKMLKDVAAQMFPNVTQDVETKVRNAYTEICHPQFLSGVQTEVYKNLLDSYFRFMGSRKWLNFVKENNV</sequence>
<evidence type="ECO:0000313" key="4">
    <source>
        <dbReference type="EMBL" id="KAG2393793.1"/>
    </source>
</evidence>
<protein>
    <recommendedName>
        <fullName evidence="3">RGS domain-containing protein</fullName>
    </recommendedName>
</protein>